<feature type="region of interest" description="Disordered" evidence="4">
    <location>
        <begin position="87"/>
        <end position="111"/>
    </location>
</feature>
<evidence type="ECO:0000256" key="3">
    <source>
        <dbReference type="ARBA" id="ARBA00023242"/>
    </source>
</evidence>
<dbReference type="PANTHER" id="PTHR44042">
    <property type="entry name" value="DUPLICATED HOMEODOMAIN-LIKE SUPERFAMILY PROTEIN-RELATED"/>
    <property type="match status" value="1"/>
</dbReference>
<sequence length="310" mass="35697">MEGGHNVLLSPFPQFPYWTEEEKKLFDVLIADADLSAMDLFETIALQIPGKTTDQVEEYFHSSIIPKVDDISGNGLVPNRGKTIVVSNDDEAESSRRPIPRRKSAPKNNARRHHVPWTEIEHRLFVLGLDDHGRSWKSIARNYVRTKTACQVASHAQKYFMRLKNPEIYAGKRFSILDIHTFDQSLRPKSRFAHYKPIAPSPFPPSPPKYLPQVDYNIFGGASRMPNKYLSASFYPTEDQYHFSQNVTNPRFTEDHYYFPQNLTNPPFGHPPTNINNEAEPFMSYPESPSNYLLDKPLQDGYLNFANFMQ</sequence>
<dbReference type="InterPro" id="IPR017930">
    <property type="entry name" value="Myb_dom"/>
</dbReference>
<evidence type="ECO:0000313" key="7">
    <source>
        <dbReference type="EMBL" id="KAF5205186.1"/>
    </source>
</evidence>
<dbReference type="GO" id="GO:0003677">
    <property type="term" value="F:DNA binding"/>
    <property type="evidence" value="ECO:0007669"/>
    <property type="project" value="InterPro"/>
</dbReference>
<organism evidence="7 8">
    <name type="scientific">Thalictrum thalictroides</name>
    <name type="common">Rue-anemone</name>
    <name type="synonym">Anemone thalictroides</name>
    <dbReference type="NCBI Taxonomy" id="46969"/>
    <lineage>
        <taxon>Eukaryota</taxon>
        <taxon>Viridiplantae</taxon>
        <taxon>Streptophyta</taxon>
        <taxon>Embryophyta</taxon>
        <taxon>Tracheophyta</taxon>
        <taxon>Spermatophyta</taxon>
        <taxon>Magnoliopsida</taxon>
        <taxon>Ranunculales</taxon>
        <taxon>Ranunculaceae</taxon>
        <taxon>Thalictroideae</taxon>
        <taxon>Thalictrum</taxon>
    </lineage>
</organism>
<dbReference type="Gene3D" id="1.10.10.60">
    <property type="entry name" value="Homeodomain-like"/>
    <property type="match status" value="2"/>
</dbReference>
<dbReference type="PANTHER" id="PTHR44042:SF54">
    <property type="entry name" value="MYB-LIKE DNA-BINDING DOMAIN, SHAQKYF CLASS PROTEIN"/>
    <property type="match status" value="1"/>
</dbReference>
<feature type="domain" description="HTH myb-type" evidence="6">
    <location>
        <begin position="109"/>
        <end position="164"/>
    </location>
</feature>
<feature type="domain" description="SANT" evidence="5">
    <location>
        <begin position="117"/>
        <end position="164"/>
    </location>
</feature>
<dbReference type="OrthoDB" id="1921798at2759"/>
<evidence type="ECO:0000259" key="5">
    <source>
        <dbReference type="PROSITE" id="PS51293"/>
    </source>
</evidence>
<evidence type="ECO:0000256" key="4">
    <source>
        <dbReference type="SAM" id="MobiDB-lite"/>
    </source>
</evidence>
<dbReference type="Proteomes" id="UP000554482">
    <property type="component" value="Unassembled WGS sequence"/>
</dbReference>
<dbReference type="SUPFAM" id="SSF46689">
    <property type="entry name" value="Homeodomain-like"/>
    <property type="match status" value="1"/>
</dbReference>
<dbReference type="InterPro" id="IPR006447">
    <property type="entry name" value="Myb_dom_plants"/>
</dbReference>
<dbReference type="PROSITE" id="PS51294">
    <property type="entry name" value="HTH_MYB"/>
    <property type="match status" value="1"/>
</dbReference>
<dbReference type="InterPro" id="IPR009057">
    <property type="entry name" value="Homeodomain-like_sf"/>
</dbReference>
<dbReference type="NCBIfam" id="TIGR01557">
    <property type="entry name" value="myb_SHAQKYF"/>
    <property type="match status" value="1"/>
</dbReference>
<dbReference type="Pfam" id="PF00249">
    <property type="entry name" value="Myb_DNA-binding"/>
    <property type="match status" value="1"/>
</dbReference>
<comment type="caution">
    <text evidence="7">The sequence shown here is derived from an EMBL/GenBank/DDBJ whole genome shotgun (WGS) entry which is preliminary data.</text>
</comment>
<keyword evidence="2" id="KW-0804">Transcription</keyword>
<gene>
    <name evidence="7" type="ORF">FRX31_005227</name>
</gene>
<evidence type="ECO:0000259" key="6">
    <source>
        <dbReference type="PROSITE" id="PS51294"/>
    </source>
</evidence>
<evidence type="ECO:0000256" key="2">
    <source>
        <dbReference type="ARBA" id="ARBA00023163"/>
    </source>
</evidence>
<accession>A0A7J6X5V3</accession>
<evidence type="ECO:0000256" key="1">
    <source>
        <dbReference type="ARBA" id="ARBA00023015"/>
    </source>
</evidence>
<evidence type="ECO:0000313" key="8">
    <source>
        <dbReference type="Proteomes" id="UP000554482"/>
    </source>
</evidence>
<feature type="compositionally biased region" description="Basic residues" evidence="4">
    <location>
        <begin position="98"/>
        <end position="111"/>
    </location>
</feature>
<reference evidence="7 8" key="1">
    <citation type="submission" date="2020-06" db="EMBL/GenBank/DDBJ databases">
        <title>Transcriptomic and genomic resources for Thalictrum thalictroides and T. hernandezii: Facilitating candidate gene discovery in an emerging model plant lineage.</title>
        <authorList>
            <person name="Arias T."/>
            <person name="Riano-Pachon D.M."/>
            <person name="Di Stilio V.S."/>
        </authorList>
    </citation>
    <scope>NUCLEOTIDE SEQUENCE [LARGE SCALE GENOMIC DNA]</scope>
    <source>
        <strain evidence="8">cv. WT478/WT964</strain>
        <tissue evidence="7">Leaves</tissue>
    </source>
</reference>
<keyword evidence="8" id="KW-1185">Reference proteome</keyword>
<dbReference type="EMBL" id="JABWDY010004429">
    <property type="protein sequence ID" value="KAF5205186.1"/>
    <property type="molecule type" value="Genomic_DNA"/>
</dbReference>
<dbReference type="InterPro" id="IPR001005">
    <property type="entry name" value="SANT/Myb"/>
</dbReference>
<dbReference type="AlphaFoldDB" id="A0A7J6X5V3"/>
<dbReference type="CDD" id="cd00167">
    <property type="entry name" value="SANT"/>
    <property type="match status" value="2"/>
</dbReference>
<dbReference type="InterPro" id="IPR017884">
    <property type="entry name" value="SANT_dom"/>
</dbReference>
<dbReference type="PROSITE" id="PS51293">
    <property type="entry name" value="SANT"/>
    <property type="match status" value="1"/>
</dbReference>
<proteinExistence type="predicted"/>
<name>A0A7J6X5V3_THATH</name>
<keyword evidence="3" id="KW-0539">Nucleus</keyword>
<dbReference type="SMART" id="SM00717">
    <property type="entry name" value="SANT"/>
    <property type="match status" value="2"/>
</dbReference>
<protein>
    <submittedName>
        <fullName evidence="7">Transcription factor srm1</fullName>
    </submittedName>
</protein>
<keyword evidence="1" id="KW-0805">Transcription regulation</keyword>